<evidence type="ECO:0000256" key="22">
    <source>
        <dbReference type="ARBA" id="ARBA00045018"/>
    </source>
</evidence>
<evidence type="ECO:0000256" key="15">
    <source>
        <dbReference type="ARBA" id="ARBA00044899"/>
    </source>
</evidence>
<feature type="transmembrane region" description="Helical" evidence="25">
    <location>
        <begin position="7"/>
        <end position="26"/>
    </location>
</feature>
<comment type="catalytic activity">
    <reaction evidence="16">
        <text>L-lysyl-L-lysine(out) = L-lysyl-L-lysine(in)</text>
        <dbReference type="Rhea" id="RHEA:79403"/>
        <dbReference type="ChEBI" id="CHEBI:229956"/>
    </reaction>
</comment>
<gene>
    <name evidence="27" type="ORF">EZS27_012138</name>
</gene>
<evidence type="ECO:0000256" key="25">
    <source>
        <dbReference type="SAM" id="Phobius"/>
    </source>
</evidence>
<evidence type="ECO:0000256" key="19">
    <source>
        <dbReference type="ARBA" id="ARBA00044919"/>
    </source>
</evidence>
<evidence type="ECO:0000256" key="5">
    <source>
        <dbReference type="ARBA" id="ARBA00022989"/>
    </source>
</evidence>
<evidence type="ECO:0000256" key="13">
    <source>
        <dbReference type="ARBA" id="ARBA00044893"/>
    </source>
</evidence>
<comment type="subcellular location">
    <subcellularLocation>
        <location evidence="1">Lysosome membrane</location>
        <topology evidence="1">Multi-pass membrane protein</topology>
    </subcellularLocation>
</comment>
<evidence type="ECO:0000256" key="24">
    <source>
        <dbReference type="ARBA" id="ARBA00046376"/>
    </source>
</evidence>
<evidence type="ECO:0000256" key="20">
    <source>
        <dbReference type="ARBA" id="ARBA00044924"/>
    </source>
</evidence>
<comment type="function">
    <text evidence="23">Lysosomal dipeptide uniporter that selectively exports lysine, arginine or histidine-containing dipeptides with a net positive charge from the lysosome lumen into the cytosol. Could play a role in a specific type of protein O-glycosylation indirectly regulating macrophages migration and tissue invasion. Also essential for liver homeostasis.</text>
</comment>
<feature type="transmembrane region" description="Helical" evidence="25">
    <location>
        <begin position="115"/>
        <end position="136"/>
    </location>
</feature>
<evidence type="ECO:0000256" key="4">
    <source>
        <dbReference type="ARBA" id="ARBA00022692"/>
    </source>
</evidence>
<comment type="catalytic activity">
    <reaction evidence="12">
        <text>L-lysyl-L-alpha-amino acid(out) = L-lysyl-L-alpha-amino acid(in)</text>
        <dbReference type="Rhea" id="RHEA:79387"/>
        <dbReference type="ChEBI" id="CHEBI:229965"/>
    </reaction>
</comment>
<comment type="similarity">
    <text evidence="2">Belongs to the major facilitator superfamily.</text>
</comment>
<name>A0A5J4S2M0_9ZZZZ</name>
<comment type="catalytic activity">
    <reaction evidence="15">
        <text>L-arginyl-L-alpha-amino acid(out) = L-arginyl-L-alpha-amino acid(in)</text>
        <dbReference type="Rhea" id="RHEA:79371"/>
        <dbReference type="ChEBI" id="CHEBI:84315"/>
    </reaction>
</comment>
<dbReference type="Gene3D" id="1.20.1250.20">
    <property type="entry name" value="MFS general substrate transporter like domains"/>
    <property type="match status" value="2"/>
</dbReference>
<comment type="catalytic activity">
    <reaction evidence="11">
        <text>L-alpha-aminoacyl-L-histidine(out) = L-alpha-aminoacyl-L-histidine(in)</text>
        <dbReference type="Rhea" id="RHEA:79375"/>
        <dbReference type="ChEBI" id="CHEBI:229967"/>
    </reaction>
</comment>
<dbReference type="EMBL" id="SNRY01000494">
    <property type="protein sequence ID" value="KAA6339972.1"/>
    <property type="molecule type" value="Genomic_DNA"/>
</dbReference>
<evidence type="ECO:0000256" key="10">
    <source>
        <dbReference type="ARBA" id="ARBA00044881"/>
    </source>
</evidence>
<feature type="transmembrane region" description="Helical" evidence="25">
    <location>
        <begin position="286"/>
        <end position="306"/>
    </location>
</feature>
<evidence type="ECO:0000256" key="18">
    <source>
        <dbReference type="ARBA" id="ARBA00044912"/>
    </source>
</evidence>
<comment type="catalytic activity">
    <reaction evidence="19">
        <text>L-alanyl-L-lysine(out) = L-alanyl-L-lysine(in)</text>
        <dbReference type="Rhea" id="RHEA:79415"/>
        <dbReference type="ChEBI" id="CHEBI:192470"/>
    </reaction>
</comment>
<dbReference type="InterPro" id="IPR052187">
    <property type="entry name" value="MFSD1"/>
</dbReference>
<comment type="catalytic activity">
    <reaction evidence="8">
        <text>L-lysyl-L-alanine(out) = L-lysyl-L-alanine(in)</text>
        <dbReference type="Rhea" id="RHEA:79399"/>
        <dbReference type="ChEBI" id="CHEBI:229954"/>
    </reaction>
</comment>
<feature type="transmembrane region" description="Helical" evidence="25">
    <location>
        <begin position="78"/>
        <end position="103"/>
    </location>
</feature>
<evidence type="ECO:0000256" key="8">
    <source>
        <dbReference type="ARBA" id="ARBA00044876"/>
    </source>
</evidence>
<dbReference type="PANTHER" id="PTHR23512:SF3">
    <property type="entry name" value="MAJOR FACILITATOR SUPERFAMILY DOMAIN-CONTAINING PROTEIN 1"/>
    <property type="match status" value="1"/>
</dbReference>
<dbReference type="PROSITE" id="PS50850">
    <property type="entry name" value="MFS"/>
    <property type="match status" value="1"/>
</dbReference>
<dbReference type="GO" id="GO:0022857">
    <property type="term" value="F:transmembrane transporter activity"/>
    <property type="evidence" value="ECO:0007669"/>
    <property type="project" value="InterPro"/>
</dbReference>
<evidence type="ECO:0000256" key="2">
    <source>
        <dbReference type="ARBA" id="ARBA00008335"/>
    </source>
</evidence>
<evidence type="ECO:0000256" key="14">
    <source>
        <dbReference type="ARBA" id="ARBA00044898"/>
    </source>
</evidence>
<feature type="transmembrane region" description="Helical" evidence="25">
    <location>
        <begin position="247"/>
        <end position="266"/>
    </location>
</feature>
<evidence type="ECO:0000256" key="6">
    <source>
        <dbReference type="ARBA" id="ARBA00023136"/>
    </source>
</evidence>
<feature type="transmembrane region" description="Helical" evidence="25">
    <location>
        <begin position="46"/>
        <end position="71"/>
    </location>
</feature>
<comment type="caution">
    <text evidence="27">The sequence shown here is derived from an EMBL/GenBank/DDBJ whole genome shotgun (WGS) entry which is preliminary data.</text>
</comment>
<evidence type="ECO:0000256" key="7">
    <source>
        <dbReference type="ARBA" id="ARBA00023228"/>
    </source>
</evidence>
<evidence type="ECO:0000256" key="21">
    <source>
        <dbReference type="ARBA" id="ARBA00044985"/>
    </source>
</evidence>
<feature type="transmembrane region" description="Helical" evidence="25">
    <location>
        <begin position="376"/>
        <end position="399"/>
    </location>
</feature>
<evidence type="ECO:0000256" key="3">
    <source>
        <dbReference type="ARBA" id="ARBA00022448"/>
    </source>
</evidence>
<protein>
    <recommendedName>
        <fullName evidence="21">Lysosomal dipeptide transporter MFSD1</fullName>
    </recommendedName>
    <alternativeName>
        <fullName evidence="22">Major facilitator superfamily domain-containing protein 1</fullName>
    </alternativeName>
</protein>
<evidence type="ECO:0000256" key="17">
    <source>
        <dbReference type="ARBA" id="ARBA00044903"/>
    </source>
</evidence>
<comment type="catalytic activity">
    <reaction evidence="20">
        <text>L-lysyl-glycine(out) = L-lysyl-glycine(in)</text>
        <dbReference type="Rhea" id="RHEA:79407"/>
        <dbReference type="ChEBI" id="CHEBI:191202"/>
    </reaction>
</comment>
<dbReference type="InterPro" id="IPR020846">
    <property type="entry name" value="MFS_dom"/>
</dbReference>
<keyword evidence="7" id="KW-0458">Lysosome</keyword>
<sequence>MKDSAVLRWTALMLVASAMFFSYMFVDVLSPLQTMLEKQCNWSADVYGVFSGSTYFLNVFVFFLIFAGIILDKAGVRFTAVLSGVIMLIGGSIKFYAISSYFVEGNVLYDFLDSFWISFPATAKLASIGFAIFGCGSEMAGVTVSKAIVKWFNGKELALAMGLQLAIARLGVFAVFRLSPYLASLGTEDVVRPVAVCCGLLCIGLISFIVYAFMDKKLDRRMNENVKINEDKPFKINDLGILFTNKTFLIVAFLCVIYYSAIFPFQKFATAMLENRLRIPTDDASALFSWFPVGTIILTPLLGWFLDKKGKGATMLTLGAILMMVCHAIFALYPFQSSSTSSFFVAYTAIVVLGISFSLVPAALWPSVPKLVENRYLGSAYSVIFWIQNIGLWAFPIIIGKVLIAVNPNVSTGNYDYTVPMLIFASLGIFAFFLGIWLKAENKKRGYGLEEPNMKNG</sequence>
<comment type="subunit">
    <text evidence="24">Homodimer. Interacts with lysosomal protein GLMP (via lumenal domain); the interaction starts while both proteins are still in the endoplasmic reticulum and is required for stabilization of MFSD1 in lysosomes but has no direct effect on its targeting to lysosomes or transporter activity.</text>
</comment>
<comment type="catalytic activity">
    <reaction evidence="14">
        <text>L-aspartyl-L-lysine(out) = L-aspartyl-L-lysine(in)</text>
        <dbReference type="Rhea" id="RHEA:79411"/>
        <dbReference type="ChEBI" id="CHEBI:229953"/>
    </reaction>
</comment>
<feature type="transmembrane region" description="Helical" evidence="25">
    <location>
        <begin position="341"/>
        <end position="364"/>
    </location>
</feature>
<dbReference type="PANTHER" id="PTHR23512">
    <property type="entry name" value="MAJOR FACILITATOR SUPERFAMILY DOMAIN-CONTAINING PROTEIN 1"/>
    <property type="match status" value="1"/>
</dbReference>
<comment type="catalytic activity">
    <reaction evidence="10">
        <text>L-alpha-aminoacyl-L-arginine(out) = L-alpha-aminoacyl-L-arginine(in)</text>
        <dbReference type="Rhea" id="RHEA:79367"/>
        <dbReference type="ChEBI" id="CHEBI:229968"/>
    </reaction>
</comment>
<evidence type="ECO:0000256" key="12">
    <source>
        <dbReference type="ARBA" id="ARBA00044891"/>
    </source>
</evidence>
<feature type="domain" description="Major facilitator superfamily (MFS) profile" evidence="26">
    <location>
        <begin position="11"/>
        <end position="443"/>
    </location>
</feature>
<evidence type="ECO:0000256" key="1">
    <source>
        <dbReference type="ARBA" id="ARBA00004155"/>
    </source>
</evidence>
<dbReference type="InterPro" id="IPR036259">
    <property type="entry name" value="MFS_trans_sf"/>
</dbReference>
<evidence type="ECO:0000256" key="16">
    <source>
        <dbReference type="ARBA" id="ARBA00044900"/>
    </source>
</evidence>
<comment type="catalytic activity">
    <reaction evidence="9">
        <text>L-histidyl-glycine(out) = L-histidyl-glycine(in)</text>
        <dbReference type="Rhea" id="RHEA:79395"/>
        <dbReference type="ChEBI" id="CHEBI:229957"/>
    </reaction>
</comment>
<proteinExistence type="inferred from homology"/>
<dbReference type="AlphaFoldDB" id="A0A5J4S2M0"/>
<evidence type="ECO:0000313" key="27">
    <source>
        <dbReference type="EMBL" id="KAA6339972.1"/>
    </source>
</evidence>
<reference evidence="27" key="1">
    <citation type="submission" date="2019-03" db="EMBL/GenBank/DDBJ databases">
        <title>Single cell metagenomics reveals metabolic interactions within the superorganism composed of flagellate Streblomastix strix and complex community of Bacteroidetes bacteria on its surface.</title>
        <authorList>
            <person name="Treitli S.C."/>
            <person name="Kolisko M."/>
            <person name="Husnik F."/>
            <person name="Keeling P."/>
            <person name="Hampl V."/>
        </authorList>
    </citation>
    <scope>NUCLEOTIDE SEQUENCE</scope>
    <source>
        <strain evidence="27">STM</strain>
    </source>
</reference>
<keyword evidence="5 25" id="KW-1133">Transmembrane helix</keyword>
<keyword evidence="6 25" id="KW-0472">Membrane</keyword>
<accession>A0A5J4S2M0</accession>
<evidence type="ECO:0000256" key="9">
    <source>
        <dbReference type="ARBA" id="ARBA00044878"/>
    </source>
</evidence>
<feature type="transmembrane region" description="Helical" evidence="25">
    <location>
        <begin position="190"/>
        <end position="213"/>
    </location>
</feature>
<keyword evidence="4 25" id="KW-0812">Transmembrane</keyword>
<feature type="transmembrane region" description="Helical" evidence="25">
    <location>
        <begin position="419"/>
        <end position="438"/>
    </location>
</feature>
<dbReference type="GO" id="GO:0005765">
    <property type="term" value="C:lysosomal membrane"/>
    <property type="evidence" value="ECO:0007669"/>
    <property type="project" value="UniProtKB-SubCell"/>
</dbReference>
<dbReference type="Pfam" id="PF07690">
    <property type="entry name" value="MFS_1"/>
    <property type="match status" value="1"/>
</dbReference>
<feature type="transmembrane region" description="Helical" evidence="25">
    <location>
        <begin position="313"/>
        <end position="335"/>
    </location>
</feature>
<evidence type="ECO:0000259" key="26">
    <source>
        <dbReference type="PROSITE" id="PS50850"/>
    </source>
</evidence>
<comment type="catalytic activity">
    <reaction evidence="13">
        <text>L-alpha-aminoacyl-L-lysine(out) = L-alpha-aminoacyl-L-lysine(in)</text>
        <dbReference type="Rhea" id="RHEA:79383"/>
        <dbReference type="ChEBI" id="CHEBI:229966"/>
    </reaction>
</comment>
<evidence type="ECO:0000256" key="11">
    <source>
        <dbReference type="ARBA" id="ARBA00044884"/>
    </source>
</evidence>
<comment type="catalytic activity">
    <reaction evidence="18">
        <text>L-histidyl-L-alpha-amino acid(out) = L-histidyl-L-alpha-amino acid(in)</text>
        <dbReference type="Rhea" id="RHEA:79379"/>
        <dbReference type="ChEBI" id="CHEBI:229964"/>
    </reaction>
</comment>
<evidence type="ECO:0000256" key="23">
    <source>
        <dbReference type="ARBA" id="ARBA00045709"/>
    </source>
</evidence>
<comment type="catalytic activity">
    <reaction evidence="17">
        <text>L-arginyl-glycine(out) = L-arginyl-glycine(in)</text>
        <dbReference type="Rhea" id="RHEA:79391"/>
        <dbReference type="ChEBI" id="CHEBI:229955"/>
    </reaction>
</comment>
<keyword evidence="3" id="KW-0813">Transport</keyword>
<dbReference type="SUPFAM" id="SSF103473">
    <property type="entry name" value="MFS general substrate transporter"/>
    <property type="match status" value="1"/>
</dbReference>
<feature type="transmembrane region" description="Helical" evidence="25">
    <location>
        <begin position="157"/>
        <end position="178"/>
    </location>
</feature>
<organism evidence="27">
    <name type="scientific">termite gut metagenome</name>
    <dbReference type="NCBI Taxonomy" id="433724"/>
    <lineage>
        <taxon>unclassified sequences</taxon>
        <taxon>metagenomes</taxon>
        <taxon>organismal metagenomes</taxon>
    </lineage>
</organism>
<dbReference type="InterPro" id="IPR011701">
    <property type="entry name" value="MFS"/>
</dbReference>